<dbReference type="EMBL" id="CAUM01000075">
    <property type="protein sequence ID" value="CCV05765.1"/>
    <property type="molecule type" value="Genomic_DNA"/>
</dbReference>
<accession>M5ENL9</accession>
<gene>
    <name evidence="1" type="ORF">MESS2_1660006</name>
</gene>
<evidence type="ECO:0000313" key="1">
    <source>
        <dbReference type="EMBL" id="CCV05765.1"/>
    </source>
</evidence>
<sequence length="188" mass="20774">MKPSCPPTLRGNRLHAAEIFQDDAVGARTARAGDVAAFHEARNALLKLPQFLELHANLGQMLLGQVPGFETGSAPILYERCQRSDLLDREAEVPTAPDERQPLHGIIAIASLVALLAIGPRQQPDLLVVAYRWRVGASPFGDLADPQSRHLRVLGKYLLNFKLLEVVSLCQHETARHSPARTEETRHE</sequence>
<evidence type="ECO:0000313" key="2">
    <source>
        <dbReference type="Proteomes" id="UP000012062"/>
    </source>
</evidence>
<keyword evidence="2" id="KW-1185">Reference proteome</keyword>
<name>M5ENL9_9HYPH</name>
<dbReference type="AntiFam" id="ANF00227">
    <property type="entry name" value="Shadow ORF (opposite hmrR)"/>
</dbReference>
<reference evidence="1 2" key="1">
    <citation type="submission" date="2013-02" db="EMBL/GenBank/DDBJ databases">
        <authorList>
            <person name="Genoscope - CEA"/>
        </authorList>
    </citation>
    <scope>NUCLEOTIDE SEQUENCE [LARGE SCALE GENOMIC DNA]</scope>
    <source>
        <strain evidence="1 2">STM 2683</strain>
    </source>
</reference>
<comment type="caution">
    <text evidence="1">The sequence shown here is derived from an EMBL/GenBank/DDBJ whole genome shotgun (WGS) entry which is preliminary data.</text>
</comment>
<proteinExistence type="predicted"/>
<dbReference type="AlphaFoldDB" id="M5ENL9"/>
<protein>
    <submittedName>
        <fullName evidence="1">Uncharacterized protein</fullName>
    </submittedName>
</protein>
<organism evidence="1 2">
    <name type="scientific">Mesorhizobium metallidurans STM 2683</name>
    <dbReference type="NCBI Taxonomy" id="1297569"/>
    <lineage>
        <taxon>Bacteria</taxon>
        <taxon>Pseudomonadati</taxon>
        <taxon>Pseudomonadota</taxon>
        <taxon>Alphaproteobacteria</taxon>
        <taxon>Hyphomicrobiales</taxon>
        <taxon>Phyllobacteriaceae</taxon>
        <taxon>Mesorhizobium</taxon>
    </lineage>
</organism>
<dbReference type="Proteomes" id="UP000012062">
    <property type="component" value="Unassembled WGS sequence"/>
</dbReference>
<dbReference type="STRING" id="1297569.MESS2_1660006"/>